<proteinExistence type="predicted"/>
<organism evidence="3 4">
    <name type="scientific">Varroa destructor</name>
    <name type="common">Honeybee mite</name>
    <dbReference type="NCBI Taxonomy" id="109461"/>
    <lineage>
        <taxon>Eukaryota</taxon>
        <taxon>Metazoa</taxon>
        <taxon>Ecdysozoa</taxon>
        <taxon>Arthropoda</taxon>
        <taxon>Chelicerata</taxon>
        <taxon>Arachnida</taxon>
        <taxon>Acari</taxon>
        <taxon>Parasitiformes</taxon>
        <taxon>Mesostigmata</taxon>
        <taxon>Gamasina</taxon>
        <taxon>Dermanyssoidea</taxon>
        <taxon>Varroidae</taxon>
        <taxon>Varroa</taxon>
    </lineage>
</organism>
<name>A0A7M7JNU7_VARDE</name>
<evidence type="ECO:0000256" key="1">
    <source>
        <dbReference type="SAM" id="MobiDB-lite"/>
    </source>
</evidence>
<dbReference type="KEGG" id="vde:111247037"/>
<reference evidence="3" key="1">
    <citation type="submission" date="2021-01" db="UniProtKB">
        <authorList>
            <consortium name="EnsemblMetazoa"/>
        </authorList>
    </citation>
    <scope>IDENTIFICATION</scope>
</reference>
<dbReference type="RefSeq" id="XP_022653295.1">
    <property type="nucleotide sequence ID" value="XM_022797560.1"/>
</dbReference>
<dbReference type="Proteomes" id="UP000594260">
    <property type="component" value="Unplaced"/>
</dbReference>
<dbReference type="PROSITE" id="PS50172">
    <property type="entry name" value="BRCT"/>
    <property type="match status" value="1"/>
</dbReference>
<dbReference type="InterPro" id="IPR036420">
    <property type="entry name" value="BRCT_dom_sf"/>
</dbReference>
<dbReference type="PANTHER" id="PTHR11370:SF5">
    <property type="entry name" value="DNA REPAIR PROTEIN XRCC1"/>
    <property type="match status" value="1"/>
</dbReference>
<evidence type="ECO:0000313" key="4">
    <source>
        <dbReference type="Proteomes" id="UP000594260"/>
    </source>
</evidence>
<dbReference type="AlphaFoldDB" id="A0A7M7JNU7"/>
<dbReference type="Gene3D" id="3.40.50.10190">
    <property type="entry name" value="BRCT domain"/>
    <property type="match status" value="1"/>
</dbReference>
<protein>
    <recommendedName>
        <fullName evidence="2">BRCT domain-containing protein</fullName>
    </recommendedName>
</protein>
<dbReference type="Pfam" id="PF01834">
    <property type="entry name" value="XRCC1_N"/>
    <property type="match status" value="1"/>
</dbReference>
<dbReference type="Pfam" id="PF00533">
    <property type="entry name" value="BRCT"/>
    <property type="match status" value="1"/>
</dbReference>
<dbReference type="InterPro" id="IPR008979">
    <property type="entry name" value="Galactose-bd-like_sf"/>
</dbReference>
<evidence type="ECO:0000259" key="2">
    <source>
        <dbReference type="PROSITE" id="PS50172"/>
    </source>
</evidence>
<dbReference type="GeneID" id="111247037"/>
<feature type="compositionally biased region" description="Low complexity" evidence="1">
    <location>
        <begin position="487"/>
        <end position="501"/>
    </location>
</feature>
<dbReference type="InterPro" id="IPR002706">
    <property type="entry name" value="Xrcc1_N"/>
</dbReference>
<feature type="region of interest" description="Disordered" evidence="1">
    <location>
        <begin position="571"/>
        <end position="594"/>
    </location>
</feature>
<feature type="compositionally biased region" description="Basic and acidic residues" evidence="1">
    <location>
        <begin position="394"/>
        <end position="404"/>
    </location>
</feature>
<feature type="domain" description="BRCT" evidence="2">
    <location>
        <begin position="670"/>
        <end position="758"/>
    </location>
</feature>
<dbReference type="SUPFAM" id="SSF52113">
    <property type="entry name" value="BRCT domain"/>
    <property type="match status" value="1"/>
</dbReference>
<dbReference type="FunCoup" id="A0A7M7JNU7">
    <property type="interactions" value="1570"/>
</dbReference>
<evidence type="ECO:0000313" key="3">
    <source>
        <dbReference type="EnsemblMetazoa" id="XP_022653295"/>
    </source>
</evidence>
<dbReference type="SMART" id="SM00292">
    <property type="entry name" value="BRCT"/>
    <property type="match status" value="1"/>
</dbReference>
<keyword evidence="4" id="KW-1185">Reference proteome</keyword>
<feature type="compositionally biased region" description="Acidic residues" evidence="1">
    <location>
        <begin position="522"/>
        <end position="531"/>
    </location>
</feature>
<dbReference type="SUPFAM" id="SSF49785">
    <property type="entry name" value="Galactose-binding domain-like"/>
    <property type="match status" value="1"/>
</dbReference>
<sequence>MQVIPVEKVLDVSSEHSDHKAVSLVTGFGQWKTELPGEEKAELLLRLGQLHRIARIEVANESSAWLDIRVSREGTPFVALLPTLCLQSRKESKEGNNARGRKILEAKHFNEELRQDKFDLVKIICRQPFNRSILFGLSHLKFFTYPPEEEDKKNRLRNPSGTCVDKGEEIVLDIVHNPKKNKTEGNEVAAVAIKNACIQDINREKRFVNSPLNDGDSDSYDGSNGLRAKSLLKHFTDSASFSTTVNNLKRTAFANRSPGVVKPSFVFAPKTSAAEQEARAKKAAAAADEIIPGKSPKKPRVLAAFASCPSTAKQTPICNSSTTTSLDNNAEKDIDQRFLQHSFSKWKKKGKTAKTQEGEVEFAQTVTSSPIKTSRKTRSSSPSLRVRSSTVVRKLQDSGDKHGSSTDAETDEARRVPPPKVRTSMLELSTELRAFKRRSVAEGRTDQKSVFAAAGASTNKKARSSGDILQKIFSSSEDESTAAPVTSANNNHNPNSANQSAETQHKTLRNHPIGHSSSLYQTEDDISEDSEPQPGPSWRIDPPRKKRAVNGEIFKEMARKKAKNGLNEAAALNYTKPRGSPPEYGSIDSRDTADSTTTLPSIVVKSEVRSDDEDLPIMIKNEVIELGDSDDTIDLEVSKSNKENGQHRRRKNHNPPVNCEVDSDSDLEVVGNKLMRGVVFALSGFKNPYRASLRGMAISMGAKYRPHWDDTCTHLVCAFKNTPKFNEVHRKGGRIVTAAWIATSHLNQKLSYWKKYVLMSLSLPLSPPTIHNASKRLSEGLMLIHSNI</sequence>
<dbReference type="InParanoid" id="A0A7M7JNU7"/>
<dbReference type="OrthoDB" id="25840at2759"/>
<dbReference type="GO" id="GO:0003684">
    <property type="term" value="F:damaged DNA binding"/>
    <property type="evidence" value="ECO:0007669"/>
    <property type="project" value="InterPro"/>
</dbReference>
<feature type="region of interest" description="Disordered" evidence="1">
    <location>
        <begin position="366"/>
        <end position="425"/>
    </location>
</feature>
<dbReference type="PANTHER" id="PTHR11370">
    <property type="entry name" value="DNA-REPAIR PROTEIN XRCC1"/>
    <property type="match status" value="1"/>
</dbReference>
<dbReference type="EnsemblMetazoa" id="XM_022797560">
    <property type="protein sequence ID" value="XP_022653295"/>
    <property type="gene ID" value="LOC111247037"/>
</dbReference>
<dbReference type="GO" id="GO:0005634">
    <property type="term" value="C:nucleus"/>
    <property type="evidence" value="ECO:0007669"/>
    <property type="project" value="InterPro"/>
</dbReference>
<feature type="region of interest" description="Disordered" evidence="1">
    <location>
        <begin position="475"/>
        <end position="546"/>
    </location>
</feature>
<dbReference type="GO" id="GO:0006284">
    <property type="term" value="P:base-excision repair"/>
    <property type="evidence" value="ECO:0007669"/>
    <property type="project" value="TreeGrafter"/>
</dbReference>
<dbReference type="Gene3D" id="2.60.120.260">
    <property type="entry name" value="Galactose-binding domain-like"/>
    <property type="match status" value="1"/>
</dbReference>
<dbReference type="InterPro" id="IPR001357">
    <property type="entry name" value="BRCT_dom"/>
</dbReference>
<dbReference type="GO" id="GO:0000012">
    <property type="term" value="P:single strand break repair"/>
    <property type="evidence" value="ECO:0007669"/>
    <property type="project" value="InterPro"/>
</dbReference>
<feature type="compositionally biased region" description="Low complexity" evidence="1">
    <location>
        <begin position="379"/>
        <end position="393"/>
    </location>
</feature>
<feature type="region of interest" description="Disordered" evidence="1">
    <location>
        <begin position="639"/>
        <end position="659"/>
    </location>
</feature>
<accession>A0A7M7JNU7</accession>